<proteinExistence type="predicted"/>
<gene>
    <name evidence="2" type="ORF">CHS0354_028985</name>
</gene>
<evidence type="ECO:0000256" key="1">
    <source>
        <dbReference type="SAM" id="MobiDB-lite"/>
    </source>
</evidence>
<reference evidence="2" key="2">
    <citation type="journal article" date="2021" name="Genome Biol. Evol.">
        <title>Developing a high-quality reference genome for a parasitic bivalve with doubly uniparental inheritance (Bivalvia: Unionida).</title>
        <authorList>
            <person name="Smith C.H."/>
        </authorList>
    </citation>
    <scope>NUCLEOTIDE SEQUENCE</scope>
    <source>
        <strain evidence="2">CHS0354</strain>
        <tissue evidence="2">Mantle</tissue>
    </source>
</reference>
<accession>A0AAE0T6F9</accession>
<dbReference type="InterPro" id="IPR036179">
    <property type="entry name" value="Ig-like_dom_sf"/>
</dbReference>
<evidence type="ECO:0000313" key="2">
    <source>
        <dbReference type="EMBL" id="KAK3604626.1"/>
    </source>
</evidence>
<dbReference type="SUPFAM" id="SSF48726">
    <property type="entry name" value="Immunoglobulin"/>
    <property type="match status" value="1"/>
</dbReference>
<name>A0AAE0T6F9_9BIVA</name>
<comment type="caution">
    <text evidence="2">The sequence shown here is derived from an EMBL/GenBank/DDBJ whole genome shotgun (WGS) entry which is preliminary data.</text>
</comment>
<reference evidence="2" key="3">
    <citation type="submission" date="2023-05" db="EMBL/GenBank/DDBJ databases">
        <authorList>
            <person name="Smith C.H."/>
        </authorList>
    </citation>
    <scope>NUCLEOTIDE SEQUENCE</scope>
    <source>
        <strain evidence="2">CHS0354</strain>
        <tissue evidence="2">Mantle</tissue>
    </source>
</reference>
<dbReference type="EMBL" id="JAEAOA010001738">
    <property type="protein sequence ID" value="KAK3604626.1"/>
    <property type="molecule type" value="Genomic_DNA"/>
</dbReference>
<dbReference type="Proteomes" id="UP001195483">
    <property type="component" value="Unassembled WGS sequence"/>
</dbReference>
<keyword evidence="3" id="KW-1185">Reference proteome</keyword>
<organism evidence="2 3">
    <name type="scientific">Potamilus streckersoni</name>
    <dbReference type="NCBI Taxonomy" id="2493646"/>
    <lineage>
        <taxon>Eukaryota</taxon>
        <taxon>Metazoa</taxon>
        <taxon>Spiralia</taxon>
        <taxon>Lophotrochozoa</taxon>
        <taxon>Mollusca</taxon>
        <taxon>Bivalvia</taxon>
        <taxon>Autobranchia</taxon>
        <taxon>Heteroconchia</taxon>
        <taxon>Palaeoheterodonta</taxon>
        <taxon>Unionida</taxon>
        <taxon>Unionoidea</taxon>
        <taxon>Unionidae</taxon>
        <taxon>Ambleminae</taxon>
        <taxon>Lampsilini</taxon>
        <taxon>Potamilus</taxon>
    </lineage>
</organism>
<reference evidence="2" key="1">
    <citation type="journal article" date="2021" name="Genome Biol. Evol.">
        <title>A High-Quality Reference Genome for a Parasitic Bivalve with Doubly Uniparental Inheritance (Bivalvia: Unionida).</title>
        <authorList>
            <person name="Smith C.H."/>
        </authorList>
    </citation>
    <scope>NUCLEOTIDE SEQUENCE</scope>
    <source>
        <strain evidence="2">CHS0354</strain>
    </source>
</reference>
<sequence>MIQSNPDTEGNYPVKEVFPDMNDDESENRVVITLDHTLEIRKATTSDAGSYLCHDVTWRDRILENKVMTWTDIQKTFFDSGSLRFIYHVDGEDMHRSSYKNIEIYQTQQNINVT</sequence>
<evidence type="ECO:0000313" key="3">
    <source>
        <dbReference type="Proteomes" id="UP001195483"/>
    </source>
</evidence>
<dbReference type="AlphaFoldDB" id="A0AAE0T6F9"/>
<protein>
    <submittedName>
        <fullName evidence="2">Uncharacterized protein</fullName>
    </submittedName>
</protein>
<feature type="region of interest" description="Disordered" evidence="1">
    <location>
        <begin position="1"/>
        <end position="21"/>
    </location>
</feature>